<evidence type="ECO:0000256" key="3">
    <source>
        <dbReference type="ARBA" id="ARBA00022692"/>
    </source>
</evidence>
<dbReference type="RefSeq" id="WP_345925208.1">
    <property type="nucleotide sequence ID" value="NZ_JBDIVF010000002.1"/>
</dbReference>
<protein>
    <submittedName>
        <fullName evidence="7">LysE family transporter</fullName>
    </submittedName>
</protein>
<keyword evidence="5 6" id="KW-0472">Membrane</keyword>
<comment type="subcellular location">
    <subcellularLocation>
        <location evidence="1">Cell membrane</location>
        <topology evidence="1">Multi-pass membrane protein</topology>
    </subcellularLocation>
</comment>
<feature type="transmembrane region" description="Helical" evidence="6">
    <location>
        <begin position="39"/>
        <end position="65"/>
    </location>
</feature>
<feature type="transmembrane region" description="Helical" evidence="6">
    <location>
        <begin position="72"/>
        <end position="89"/>
    </location>
</feature>
<reference evidence="7 8" key="1">
    <citation type="submission" date="2024-07" db="EMBL/GenBank/DDBJ databases">
        <title>Uliginosibacterium paludis KCTC:42655.</title>
        <authorList>
            <person name="Kim M.K."/>
        </authorList>
    </citation>
    <scope>NUCLEOTIDE SEQUENCE [LARGE SCALE GENOMIC DNA]</scope>
    <source>
        <strain evidence="7 8">KCTC 42655</strain>
    </source>
</reference>
<evidence type="ECO:0000313" key="7">
    <source>
        <dbReference type="EMBL" id="MET1489588.1"/>
    </source>
</evidence>
<dbReference type="InterPro" id="IPR001123">
    <property type="entry name" value="LeuE-type"/>
</dbReference>
<keyword evidence="2" id="KW-1003">Cell membrane</keyword>
<evidence type="ECO:0000256" key="6">
    <source>
        <dbReference type="SAM" id="Phobius"/>
    </source>
</evidence>
<comment type="caution">
    <text evidence="7">The sequence shown here is derived from an EMBL/GenBank/DDBJ whole genome shotgun (WGS) entry which is preliminary data.</text>
</comment>
<dbReference type="Proteomes" id="UP001548590">
    <property type="component" value="Unassembled WGS sequence"/>
</dbReference>
<evidence type="ECO:0000256" key="1">
    <source>
        <dbReference type="ARBA" id="ARBA00004651"/>
    </source>
</evidence>
<keyword evidence="8" id="KW-1185">Reference proteome</keyword>
<evidence type="ECO:0000313" key="8">
    <source>
        <dbReference type="Proteomes" id="UP001548590"/>
    </source>
</evidence>
<evidence type="ECO:0000256" key="4">
    <source>
        <dbReference type="ARBA" id="ARBA00022989"/>
    </source>
</evidence>
<keyword evidence="4 6" id="KW-1133">Transmembrane helix</keyword>
<organism evidence="7 8">
    <name type="scientific">Uliginosibacterium paludis</name>
    <dbReference type="NCBI Taxonomy" id="1615952"/>
    <lineage>
        <taxon>Bacteria</taxon>
        <taxon>Pseudomonadati</taxon>
        <taxon>Pseudomonadota</taxon>
        <taxon>Betaproteobacteria</taxon>
        <taxon>Rhodocyclales</taxon>
        <taxon>Zoogloeaceae</taxon>
        <taxon>Uliginosibacterium</taxon>
    </lineage>
</organism>
<sequence>MIEALSVVTLCTLAAISPGADFAMVTRNSLLRSRRAGVLTALGIALALLLHVSYTLAGIGLLIAHSPLLFNLIRYAGAAYLVCLGVKMLRSTPGAVSGDAPAAALSDFAALRTGFLSNLLNPKAPLFTVALFTQVIGPATPLPAQLAAGAFLSLIHLLWFSLVACVFSSEPAQRVFGRSRVILERSLGVLLAAFGLGLAVMAQPV</sequence>
<feature type="transmembrane region" description="Helical" evidence="6">
    <location>
        <begin position="146"/>
        <end position="167"/>
    </location>
</feature>
<name>A0ABV2CNY5_9RHOO</name>
<gene>
    <name evidence="7" type="ORF">ABVT11_07090</name>
</gene>
<dbReference type="PANTHER" id="PTHR30086">
    <property type="entry name" value="ARGININE EXPORTER PROTEIN ARGO"/>
    <property type="match status" value="1"/>
</dbReference>
<evidence type="ECO:0000256" key="2">
    <source>
        <dbReference type="ARBA" id="ARBA00022475"/>
    </source>
</evidence>
<evidence type="ECO:0000256" key="5">
    <source>
        <dbReference type="ARBA" id="ARBA00023136"/>
    </source>
</evidence>
<dbReference type="PIRSF" id="PIRSF006324">
    <property type="entry name" value="LeuE"/>
    <property type="match status" value="1"/>
</dbReference>
<keyword evidence="3 6" id="KW-0812">Transmembrane</keyword>
<proteinExistence type="predicted"/>
<dbReference type="Pfam" id="PF01810">
    <property type="entry name" value="LysE"/>
    <property type="match status" value="1"/>
</dbReference>
<dbReference type="EMBL" id="JBEWLZ010000003">
    <property type="protein sequence ID" value="MET1489588.1"/>
    <property type="molecule type" value="Genomic_DNA"/>
</dbReference>
<dbReference type="PANTHER" id="PTHR30086:SF21">
    <property type="entry name" value="TRANSPORT PROTEIN"/>
    <property type="match status" value="1"/>
</dbReference>
<feature type="transmembrane region" description="Helical" evidence="6">
    <location>
        <begin position="187"/>
        <end position="204"/>
    </location>
</feature>
<accession>A0ABV2CNY5</accession>